<dbReference type="EMBL" id="LILC01000015">
    <property type="protein sequence ID" value="KOO45972.1"/>
    <property type="molecule type" value="Genomic_DNA"/>
</dbReference>
<dbReference type="Proteomes" id="UP000037558">
    <property type="component" value="Unassembled WGS sequence"/>
</dbReference>
<evidence type="ECO:0000256" key="8">
    <source>
        <dbReference type="ARBA" id="ARBA00022741"/>
    </source>
</evidence>
<evidence type="ECO:0000256" key="11">
    <source>
        <dbReference type="ARBA" id="ARBA00022989"/>
    </source>
</evidence>
<evidence type="ECO:0000256" key="7">
    <source>
        <dbReference type="ARBA" id="ARBA00022692"/>
    </source>
</evidence>
<keyword evidence="6" id="KW-0808">Transferase</keyword>
<proteinExistence type="predicted"/>
<dbReference type="Gene3D" id="6.10.340.10">
    <property type="match status" value="1"/>
</dbReference>
<dbReference type="Pfam" id="PF00672">
    <property type="entry name" value="HAMP"/>
    <property type="match status" value="1"/>
</dbReference>
<evidence type="ECO:0000256" key="16">
    <source>
        <dbReference type="ARBA" id="ARBA00040841"/>
    </source>
</evidence>
<dbReference type="PROSITE" id="PS50885">
    <property type="entry name" value="HAMP"/>
    <property type="match status" value="1"/>
</dbReference>
<dbReference type="PRINTS" id="PR00344">
    <property type="entry name" value="BCTRLSENSOR"/>
</dbReference>
<dbReference type="AlphaFoldDB" id="A0A0M0L549"/>
<dbReference type="OrthoDB" id="9813151at2"/>
<reference evidence="21" key="1">
    <citation type="submission" date="2015-08" db="EMBL/GenBank/DDBJ databases">
        <title>Fjat-14210 dsm16467.</title>
        <authorList>
            <person name="Liu B."/>
            <person name="Wang J."/>
            <person name="Zhu Y."/>
            <person name="Liu G."/>
            <person name="Chen Q."/>
            <person name="Chen Z."/>
            <person name="Lan J."/>
            <person name="Che J."/>
            <person name="Ge C."/>
            <person name="Shi H."/>
            <person name="Pan Z."/>
            <person name="Liu X."/>
        </authorList>
    </citation>
    <scope>NUCLEOTIDE SEQUENCE [LARGE SCALE GENOMIC DNA]</scope>
    <source>
        <strain evidence="21">DSM 16467</strain>
    </source>
</reference>
<evidence type="ECO:0000256" key="2">
    <source>
        <dbReference type="ARBA" id="ARBA00004651"/>
    </source>
</evidence>
<dbReference type="InterPro" id="IPR003594">
    <property type="entry name" value="HATPase_dom"/>
</dbReference>
<keyword evidence="11 17" id="KW-1133">Transmembrane helix</keyword>
<dbReference type="RefSeq" id="WP_053401844.1">
    <property type="nucleotide sequence ID" value="NZ_LILC01000015.1"/>
</dbReference>
<evidence type="ECO:0000256" key="3">
    <source>
        <dbReference type="ARBA" id="ARBA00012438"/>
    </source>
</evidence>
<name>A0A0M0L549_9BACI</name>
<sequence length="459" mass="52578">MRTLYLRIFLTTIFVMILSSFFAFFLSNAYYQFKLKPANDQKLTKMANDIKDFYEDNAEDNIDAYLTSVGHLGYQLYLVDEQKKTMFFGNEFRKNTLRTANIQSVLAGNKYHGIKDYPSKVFITGFFENDLRNTVGVPITANGTKYALFLRPDTELQIGELRIFLAVLLVLTFFISVLLVIISTRYIVKPITRLTEATKRLSKGDYNLQLNVNRRDEIGRLASHFSQMAKGLEQVEASRQEFVSNVSHEIQSPLSSIQGFSQTLQSPSLPEEERRRYLEIIEHESKRMSQLSKQLLTLASLDKEDGLLTKTTFDLSNQLKQVLMMTEWHWREKDIAVDMELPSTFVFADENFLHQVWTNLITNSIKFTEPGGTISLSIRTRDTDCMVTISDTGIGIAPSQIEHIFERFYKADKARDRKEASSGLGLAIVKKIIDLHEGTIDVKSELGKGTTFIVTFPRR</sequence>
<dbReference type="InterPro" id="IPR005467">
    <property type="entry name" value="His_kinase_dom"/>
</dbReference>
<evidence type="ECO:0000259" key="19">
    <source>
        <dbReference type="PROSITE" id="PS50885"/>
    </source>
</evidence>
<dbReference type="SUPFAM" id="SSF158472">
    <property type="entry name" value="HAMP domain-like"/>
    <property type="match status" value="1"/>
</dbReference>
<keyword evidence="21" id="KW-1185">Reference proteome</keyword>
<dbReference type="PATRIC" id="fig|284581.3.peg.1575"/>
<gene>
    <name evidence="20" type="ORF">AMD01_12960</name>
</gene>
<evidence type="ECO:0000313" key="21">
    <source>
        <dbReference type="Proteomes" id="UP000037558"/>
    </source>
</evidence>
<evidence type="ECO:0000256" key="5">
    <source>
        <dbReference type="ARBA" id="ARBA00022553"/>
    </source>
</evidence>
<evidence type="ECO:0000256" key="13">
    <source>
        <dbReference type="ARBA" id="ARBA00023026"/>
    </source>
</evidence>
<dbReference type="InterPro" id="IPR050398">
    <property type="entry name" value="HssS/ArlS-like"/>
</dbReference>
<evidence type="ECO:0000256" key="15">
    <source>
        <dbReference type="ARBA" id="ARBA00037219"/>
    </source>
</evidence>
<feature type="transmembrane region" description="Helical" evidence="17">
    <location>
        <begin position="163"/>
        <end position="188"/>
    </location>
</feature>
<dbReference type="Pfam" id="PF02518">
    <property type="entry name" value="HATPase_c"/>
    <property type="match status" value="1"/>
</dbReference>
<evidence type="ECO:0000313" key="20">
    <source>
        <dbReference type="EMBL" id="KOO45972.1"/>
    </source>
</evidence>
<accession>A0A0M0L549</accession>
<dbReference type="SMART" id="SM00388">
    <property type="entry name" value="HisKA"/>
    <property type="match status" value="1"/>
</dbReference>
<organism evidence="20 21">
    <name type="scientific">Priestia koreensis</name>
    <dbReference type="NCBI Taxonomy" id="284581"/>
    <lineage>
        <taxon>Bacteria</taxon>
        <taxon>Bacillati</taxon>
        <taxon>Bacillota</taxon>
        <taxon>Bacilli</taxon>
        <taxon>Bacillales</taxon>
        <taxon>Bacillaceae</taxon>
        <taxon>Priestia</taxon>
    </lineage>
</organism>
<keyword evidence="14 17" id="KW-0472">Membrane</keyword>
<dbReference type="SUPFAM" id="SSF55874">
    <property type="entry name" value="ATPase domain of HSP90 chaperone/DNA topoisomerase II/histidine kinase"/>
    <property type="match status" value="1"/>
</dbReference>
<feature type="domain" description="Histidine kinase" evidence="18">
    <location>
        <begin position="245"/>
        <end position="459"/>
    </location>
</feature>
<dbReference type="InterPro" id="IPR003660">
    <property type="entry name" value="HAMP_dom"/>
</dbReference>
<evidence type="ECO:0000256" key="1">
    <source>
        <dbReference type="ARBA" id="ARBA00000085"/>
    </source>
</evidence>
<dbReference type="InterPro" id="IPR004358">
    <property type="entry name" value="Sig_transdc_His_kin-like_C"/>
</dbReference>
<evidence type="ECO:0000256" key="10">
    <source>
        <dbReference type="ARBA" id="ARBA00022840"/>
    </source>
</evidence>
<keyword evidence="5" id="KW-0597">Phosphoprotein</keyword>
<dbReference type="PROSITE" id="PS50109">
    <property type="entry name" value="HIS_KIN"/>
    <property type="match status" value="1"/>
</dbReference>
<keyword evidence="13" id="KW-0843">Virulence</keyword>
<dbReference type="InterPro" id="IPR003661">
    <property type="entry name" value="HisK_dim/P_dom"/>
</dbReference>
<dbReference type="CDD" id="cd00075">
    <property type="entry name" value="HATPase"/>
    <property type="match status" value="1"/>
</dbReference>
<evidence type="ECO:0000256" key="14">
    <source>
        <dbReference type="ARBA" id="ARBA00023136"/>
    </source>
</evidence>
<dbReference type="PANTHER" id="PTHR45528:SF11">
    <property type="entry name" value="HISTIDINE KINASE"/>
    <property type="match status" value="1"/>
</dbReference>
<dbReference type="SUPFAM" id="SSF47384">
    <property type="entry name" value="Homodimeric domain of signal transducing histidine kinase"/>
    <property type="match status" value="1"/>
</dbReference>
<dbReference type="Gene3D" id="3.30.565.10">
    <property type="entry name" value="Histidine kinase-like ATPase, C-terminal domain"/>
    <property type="match status" value="1"/>
</dbReference>
<dbReference type="InterPro" id="IPR036097">
    <property type="entry name" value="HisK_dim/P_sf"/>
</dbReference>
<keyword evidence="8" id="KW-0547">Nucleotide-binding</keyword>
<comment type="catalytic activity">
    <reaction evidence="1">
        <text>ATP + protein L-histidine = ADP + protein N-phospho-L-histidine.</text>
        <dbReference type="EC" id="2.7.13.3"/>
    </reaction>
</comment>
<evidence type="ECO:0000256" key="12">
    <source>
        <dbReference type="ARBA" id="ARBA00023012"/>
    </source>
</evidence>
<dbReference type="Pfam" id="PF00512">
    <property type="entry name" value="HisKA"/>
    <property type="match status" value="1"/>
</dbReference>
<keyword evidence="7 17" id="KW-0812">Transmembrane</keyword>
<dbReference type="CDD" id="cd06225">
    <property type="entry name" value="HAMP"/>
    <property type="match status" value="1"/>
</dbReference>
<dbReference type="SMART" id="SM00304">
    <property type="entry name" value="HAMP"/>
    <property type="match status" value="1"/>
</dbReference>
<evidence type="ECO:0000256" key="6">
    <source>
        <dbReference type="ARBA" id="ARBA00022679"/>
    </source>
</evidence>
<dbReference type="CDD" id="cd00082">
    <property type="entry name" value="HisKA"/>
    <property type="match status" value="1"/>
</dbReference>
<evidence type="ECO:0000256" key="9">
    <source>
        <dbReference type="ARBA" id="ARBA00022777"/>
    </source>
</evidence>
<comment type="function">
    <text evidence="15">Member of the two-component regulatory system HssS/HssR involved in intracellular heme homeostasis and tempering of staphylococcal virulence. HssS functions as a heme sensor histidine kinase which is autophosphorylated at a histidine residue and transfers its phosphate group to an aspartate residue of HssR. HssR/HssS activates the expression of hrtAB, an efflux pump, in response to extracellular heme, hemin, hemoglobin or blood.</text>
</comment>
<feature type="transmembrane region" description="Helical" evidence="17">
    <location>
        <begin position="6"/>
        <end position="26"/>
    </location>
</feature>
<evidence type="ECO:0000256" key="4">
    <source>
        <dbReference type="ARBA" id="ARBA00022475"/>
    </source>
</evidence>
<dbReference type="InterPro" id="IPR036890">
    <property type="entry name" value="HATPase_C_sf"/>
</dbReference>
<dbReference type="EC" id="2.7.13.3" evidence="3"/>
<dbReference type="FunFam" id="1.10.287.130:FF:000001">
    <property type="entry name" value="Two-component sensor histidine kinase"/>
    <property type="match status" value="1"/>
</dbReference>
<keyword evidence="10" id="KW-0067">ATP-binding</keyword>
<comment type="caution">
    <text evidence="20">The sequence shown here is derived from an EMBL/GenBank/DDBJ whole genome shotgun (WGS) entry which is preliminary data.</text>
</comment>
<keyword evidence="12" id="KW-0902">Two-component regulatory system</keyword>
<dbReference type="GO" id="GO:0000155">
    <property type="term" value="F:phosphorelay sensor kinase activity"/>
    <property type="evidence" value="ECO:0007669"/>
    <property type="project" value="InterPro"/>
</dbReference>
<feature type="domain" description="HAMP" evidence="19">
    <location>
        <begin position="185"/>
        <end position="237"/>
    </location>
</feature>
<evidence type="ECO:0000256" key="17">
    <source>
        <dbReference type="SAM" id="Phobius"/>
    </source>
</evidence>
<dbReference type="FunFam" id="3.30.565.10:FF:000006">
    <property type="entry name" value="Sensor histidine kinase WalK"/>
    <property type="match status" value="1"/>
</dbReference>
<evidence type="ECO:0000259" key="18">
    <source>
        <dbReference type="PROSITE" id="PS50109"/>
    </source>
</evidence>
<dbReference type="PANTHER" id="PTHR45528">
    <property type="entry name" value="SENSOR HISTIDINE KINASE CPXA"/>
    <property type="match status" value="1"/>
</dbReference>
<dbReference type="GO" id="GO:0005524">
    <property type="term" value="F:ATP binding"/>
    <property type="evidence" value="ECO:0007669"/>
    <property type="project" value="UniProtKB-KW"/>
</dbReference>
<dbReference type="Gene3D" id="1.10.287.130">
    <property type="match status" value="1"/>
</dbReference>
<dbReference type="SMART" id="SM00387">
    <property type="entry name" value="HATPase_c"/>
    <property type="match status" value="1"/>
</dbReference>
<protein>
    <recommendedName>
        <fullName evidence="16">Heme sensor protein HssS</fullName>
        <ecNumber evidence="3">2.7.13.3</ecNumber>
    </recommendedName>
</protein>
<keyword evidence="4" id="KW-1003">Cell membrane</keyword>
<comment type="subcellular location">
    <subcellularLocation>
        <location evidence="2">Cell membrane</location>
        <topology evidence="2">Multi-pass membrane protein</topology>
    </subcellularLocation>
</comment>
<dbReference type="GO" id="GO:0005886">
    <property type="term" value="C:plasma membrane"/>
    <property type="evidence" value="ECO:0007669"/>
    <property type="project" value="UniProtKB-SubCell"/>
</dbReference>
<dbReference type="STRING" id="284581.AMD01_12960"/>
<keyword evidence="9" id="KW-0418">Kinase</keyword>